<dbReference type="PROSITE" id="PS52015">
    <property type="entry name" value="TONB_CTD"/>
    <property type="match status" value="1"/>
</dbReference>
<dbReference type="SUPFAM" id="SSF74653">
    <property type="entry name" value="TolA/TonB C-terminal domain"/>
    <property type="match status" value="1"/>
</dbReference>
<organism evidence="6 7">
    <name type="scientific">Eiseniibacteriota bacterium</name>
    <dbReference type="NCBI Taxonomy" id="2212470"/>
    <lineage>
        <taxon>Bacteria</taxon>
        <taxon>Candidatus Eiseniibacteriota</taxon>
    </lineage>
</organism>
<evidence type="ECO:0000259" key="5">
    <source>
        <dbReference type="PROSITE" id="PS52015"/>
    </source>
</evidence>
<evidence type="ECO:0000256" key="4">
    <source>
        <dbReference type="ARBA" id="ARBA00023136"/>
    </source>
</evidence>
<dbReference type="InterPro" id="IPR006260">
    <property type="entry name" value="TonB/TolA_C"/>
</dbReference>
<dbReference type="InterPro" id="IPR037682">
    <property type="entry name" value="TonB_C"/>
</dbReference>
<keyword evidence="2" id="KW-0812">Transmembrane</keyword>
<proteinExistence type="predicted"/>
<reference evidence="6 7" key="1">
    <citation type="journal article" date="2019" name="Nat. Microbiol.">
        <title>Mediterranean grassland soil C-N compound turnover is dependent on rainfall and depth, and is mediated by genomically divergent microorganisms.</title>
        <authorList>
            <person name="Diamond S."/>
            <person name="Andeer P.F."/>
            <person name="Li Z."/>
            <person name="Crits-Christoph A."/>
            <person name="Burstein D."/>
            <person name="Anantharaman K."/>
            <person name="Lane K.R."/>
            <person name="Thomas B.C."/>
            <person name="Pan C."/>
            <person name="Northen T.R."/>
            <person name="Banfield J.F."/>
        </authorList>
    </citation>
    <scope>NUCLEOTIDE SEQUENCE [LARGE SCALE GENOMIC DNA]</scope>
    <source>
        <strain evidence="6">WS_3</strain>
    </source>
</reference>
<evidence type="ECO:0000256" key="3">
    <source>
        <dbReference type="ARBA" id="ARBA00022989"/>
    </source>
</evidence>
<dbReference type="NCBIfam" id="TIGR01352">
    <property type="entry name" value="tonB_Cterm"/>
    <property type="match status" value="1"/>
</dbReference>
<protein>
    <submittedName>
        <fullName evidence="6">Energy transducer TonB</fullName>
    </submittedName>
</protein>
<dbReference type="AlphaFoldDB" id="A0A538SCF8"/>
<evidence type="ECO:0000256" key="1">
    <source>
        <dbReference type="ARBA" id="ARBA00004167"/>
    </source>
</evidence>
<evidence type="ECO:0000256" key="2">
    <source>
        <dbReference type="ARBA" id="ARBA00022692"/>
    </source>
</evidence>
<dbReference type="GO" id="GO:0016020">
    <property type="term" value="C:membrane"/>
    <property type="evidence" value="ECO:0007669"/>
    <property type="project" value="UniProtKB-SubCell"/>
</dbReference>
<dbReference type="GO" id="GO:0055085">
    <property type="term" value="P:transmembrane transport"/>
    <property type="evidence" value="ECO:0007669"/>
    <property type="project" value="InterPro"/>
</dbReference>
<name>A0A538SCF8_UNCEI</name>
<keyword evidence="4" id="KW-0472">Membrane</keyword>
<evidence type="ECO:0000313" key="7">
    <source>
        <dbReference type="Proteomes" id="UP000320184"/>
    </source>
</evidence>
<sequence>MPRAAGLAAGLLALGLASCDKGTRLEVAPRQASLPPGGSQQFTVLVTRSASTNVRWRVASGGGVISPFGLYKAPHYTPVPVTVTVRAQIDERSDARTAADVRAGVTASPHDDALVTREAGEFPGAATCRDTSQARLPELGEAVTVDSLPRPLVRVSPIYPDTARSRGVQGTVRLAGLLCRTGRIADTWVFESVPLLDRAAENAARQWVFAPARARGDSIAVWVFFSFRFSLHGPVTAAARFDPSPLGMEPEPGEASHR</sequence>
<evidence type="ECO:0000313" key="6">
    <source>
        <dbReference type="EMBL" id="TMQ49047.1"/>
    </source>
</evidence>
<comment type="caution">
    <text evidence="6">The sequence shown here is derived from an EMBL/GenBank/DDBJ whole genome shotgun (WGS) entry which is preliminary data.</text>
</comment>
<dbReference type="Pfam" id="PF03544">
    <property type="entry name" value="TonB_C"/>
    <property type="match status" value="1"/>
</dbReference>
<dbReference type="PROSITE" id="PS51257">
    <property type="entry name" value="PROKAR_LIPOPROTEIN"/>
    <property type="match status" value="1"/>
</dbReference>
<gene>
    <name evidence="6" type="ORF">E6K73_10580</name>
</gene>
<accession>A0A538SCF8</accession>
<dbReference type="Proteomes" id="UP000320184">
    <property type="component" value="Unassembled WGS sequence"/>
</dbReference>
<comment type="subcellular location">
    <subcellularLocation>
        <location evidence="1">Membrane</location>
        <topology evidence="1">Single-pass membrane protein</topology>
    </subcellularLocation>
</comment>
<keyword evidence="3" id="KW-1133">Transmembrane helix</keyword>
<feature type="domain" description="TonB C-terminal" evidence="5">
    <location>
        <begin position="144"/>
        <end position="236"/>
    </location>
</feature>
<dbReference type="Gene3D" id="3.30.1150.10">
    <property type="match status" value="1"/>
</dbReference>
<dbReference type="EMBL" id="VBOT01000128">
    <property type="protein sequence ID" value="TMQ49047.1"/>
    <property type="molecule type" value="Genomic_DNA"/>
</dbReference>